<accession>R4X2S6</accession>
<organism evidence="1">
    <name type="scientific">Staphylococcus aureus</name>
    <dbReference type="NCBI Taxonomy" id="1280"/>
    <lineage>
        <taxon>Bacteria</taxon>
        <taxon>Bacillati</taxon>
        <taxon>Bacillota</taxon>
        <taxon>Bacilli</taxon>
        <taxon>Bacillales</taxon>
        <taxon>Staphylococcaceae</taxon>
        <taxon>Staphylococcus</taxon>
    </lineage>
</organism>
<dbReference type="EMBL" id="AB705452">
    <property type="protein sequence ID" value="BAN28935.1"/>
    <property type="molecule type" value="Genomic_DNA"/>
</dbReference>
<proteinExistence type="predicted"/>
<sequence length="93" mass="10955">MIHETTSIDWRMVASCLASQNYTSILKGLVHHFTAIEDEEILDKIYEDFMNNDCITRYLIMIYRQLLTIIYQNENYILIKLEHPSLYGEGCSC</sequence>
<reference evidence="1" key="1">
    <citation type="journal article" date="2013" name="BMC Infect. Dis.">
        <title>ST9 MRSA strains carrying a variant of type IX SCCmec identified in the Thai community.</title>
        <authorList>
            <person name="Lulitanond A."/>
            <person name="Ito T."/>
            <person name="Li S."/>
            <person name="Han X."/>
            <person name="Ma X.X."/>
            <person name="Engchanil C."/>
            <person name="Chanawong A."/>
            <person name="Wilailuckana C."/>
            <person name="Jiwakanon N."/>
            <person name="Hiramatsu K."/>
        </authorList>
    </citation>
    <scope>NUCLEOTIDE SEQUENCE</scope>
    <source>
        <strain evidence="1">JCSC6690</strain>
    </source>
</reference>
<protein>
    <submittedName>
        <fullName evidence="1">Uncharacterized protein</fullName>
    </submittedName>
</protein>
<evidence type="ECO:0000313" key="1">
    <source>
        <dbReference type="EMBL" id="BAN28935.1"/>
    </source>
</evidence>
<name>R4X2S6_STAAU</name>
<dbReference type="AlphaFoldDB" id="R4X2S6"/>